<dbReference type="EMBL" id="BSPL01000008">
    <property type="protein sequence ID" value="GLS68936.1"/>
    <property type="molecule type" value="Genomic_DNA"/>
</dbReference>
<dbReference type="Gene3D" id="3.40.50.150">
    <property type="entry name" value="Vaccinia Virus protein VP39"/>
    <property type="match status" value="1"/>
</dbReference>
<feature type="region of interest" description="Disordered" evidence="2">
    <location>
        <begin position="203"/>
        <end position="244"/>
    </location>
</feature>
<organism evidence="3 4">
    <name type="scientific">Methylobacterium tardum</name>
    <dbReference type="NCBI Taxonomy" id="374432"/>
    <lineage>
        <taxon>Bacteria</taxon>
        <taxon>Pseudomonadati</taxon>
        <taxon>Pseudomonadota</taxon>
        <taxon>Alphaproteobacteria</taxon>
        <taxon>Hyphomicrobiales</taxon>
        <taxon>Methylobacteriaceae</taxon>
        <taxon>Methylobacterium</taxon>
    </lineage>
</organism>
<evidence type="ECO:0000313" key="4">
    <source>
        <dbReference type="Proteomes" id="UP001157440"/>
    </source>
</evidence>
<evidence type="ECO:0000313" key="3">
    <source>
        <dbReference type="EMBL" id="GLS68936.1"/>
    </source>
</evidence>
<keyword evidence="1" id="KW-0620">Polyamine biosynthesis</keyword>
<sequence length="244" mass="26666">MIPWVHLDTGSVPGGGTDLRLMRRGDEFAILADTIELMNNRRSGSEVALAALTCARLKDRPRARILIGGLGMGFTLRAALENLGPDARVVVAELVPAVIAWARGPLAHVFAGCLDDPRVDLQEADVNRLIQAGPERYDAILLDVDNGPEGLMRRSNDRLYDNWGLKRARWALRPGGILGVWSGAPDRKFKSRMQRSGFAVDEQRVHASGRGSGPKHVVWLGTRTDGPAETVRPRSNQPRAARSV</sequence>
<reference evidence="4" key="1">
    <citation type="journal article" date="2019" name="Int. J. Syst. Evol. Microbiol.">
        <title>The Global Catalogue of Microorganisms (GCM) 10K type strain sequencing project: providing services to taxonomists for standard genome sequencing and annotation.</title>
        <authorList>
            <consortium name="The Broad Institute Genomics Platform"/>
            <consortium name="The Broad Institute Genome Sequencing Center for Infectious Disease"/>
            <person name="Wu L."/>
            <person name="Ma J."/>
        </authorList>
    </citation>
    <scope>NUCLEOTIDE SEQUENCE [LARGE SCALE GENOMIC DNA]</scope>
    <source>
        <strain evidence="4">NBRC 103632</strain>
    </source>
</reference>
<dbReference type="InterPro" id="IPR029063">
    <property type="entry name" value="SAM-dependent_MTases_sf"/>
</dbReference>
<dbReference type="GO" id="GO:0006596">
    <property type="term" value="P:polyamine biosynthetic process"/>
    <property type="evidence" value="ECO:0007669"/>
    <property type="project" value="UniProtKB-KW"/>
</dbReference>
<dbReference type="SUPFAM" id="SSF53335">
    <property type="entry name" value="S-adenosyl-L-methionine-dependent methyltransferases"/>
    <property type="match status" value="1"/>
</dbReference>
<gene>
    <name evidence="3" type="ORF">GCM10007890_09480</name>
</gene>
<proteinExistence type="predicted"/>
<evidence type="ECO:0000256" key="1">
    <source>
        <dbReference type="ARBA" id="ARBA00023115"/>
    </source>
</evidence>
<accession>A0AA37WQ96</accession>
<keyword evidence="4" id="KW-1185">Reference proteome</keyword>
<dbReference type="RefSeq" id="WP_238195880.1">
    <property type="nucleotide sequence ID" value="NZ_BPQZ01000007.1"/>
</dbReference>
<protein>
    <submittedName>
        <fullName evidence="3">Spermidine synthase</fullName>
    </submittedName>
</protein>
<evidence type="ECO:0000256" key="2">
    <source>
        <dbReference type="SAM" id="MobiDB-lite"/>
    </source>
</evidence>
<name>A0AA37WQ96_9HYPH</name>
<dbReference type="AlphaFoldDB" id="A0AA37WQ96"/>
<dbReference type="PANTHER" id="PTHR43317">
    <property type="entry name" value="THERMOSPERMINE SYNTHASE ACAULIS5"/>
    <property type="match status" value="1"/>
</dbReference>
<comment type="caution">
    <text evidence="3">The sequence shown here is derived from an EMBL/GenBank/DDBJ whole genome shotgun (WGS) entry which is preliminary data.</text>
</comment>
<dbReference type="CDD" id="cd02440">
    <property type="entry name" value="AdoMet_MTases"/>
    <property type="match status" value="1"/>
</dbReference>
<dbReference type="Proteomes" id="UP001157440">
    <property type="component" value="Unassembled WGS sequence"/>
</dbReference>
<dbReference type="PANTHER" id="PTHR43317:SF3">
    <property type="entry name" value="BLR2883 PROTEIN"/>
    <property type="match status" value="1"/>
</dbReference>